<evidence type="ECO:0000259" key="1">
    <source>
        <dbReference type="Pfam" id="PF04471"/>
    </source>
</evidence>
<dbReference type="RefSeq" id="WP_011899548.1">
    <property type="nucleotide sequence ID" value="NZ_JAAVJF010000003.1"/>
</dbReference>
<sequence>MLSELGALVRRFLDGDRSVADRLAEVGFIERGEPLTRSYILYKALKSGINVSSYLRRLEWREFEEFIRYVFSEFGYNVVANIRLECDRGAEFDIVAWSRDVAFVVEAKKWRAGGGRWEEIARIHLQKVTMCLHKLLAFSPSVVPLVVTSTDTSFISRGVPVVPAWKIGNFLASFDHFKDQITILR</sequence>
<keyword evidence="2" id="KW-0378">Hydrolase</keyword>
<dbReference type="GO" id="GO:0004519">
    <property type="term" value="F:endonuclease activity"/>
    <property type="evidence" value="ECO:0007669"/>
    <property type="project" value="UniProtKB-KW"/>
</dbReference>
<keyword evidence="3" id="KW-1185">Reference proteome</keyword>
<protein>
    <submittedName>
        <fullName evidence="2">Restriction endonuclease</fullName>
    </submittedName>
</protein>
<reference evidence="2 3" key="1">
    <citation type="journal article" date="2020" name="Nat. Commun.">
        <title>The structures of two archaeal type IV pili illuminate evolutionary relationships.</title>
        <authorList>
            <person name="Wang F."/>
            <person name="Baquero D.P."/>
            <person name="Su Z."/>
            <person name="Beltran L.C."/>
            <person name="Prangishvili D."/>
            <person name="Krupovic M."/>
            <person name="Egelman E.H."/>
        </authorList>
    </citation>
    <scope>NUCLEOTIDE SEQUENCE [LARGE SCALE GENOMIC DNA]</scope>
    <source>
        <strain evidence="2 3">2GA</strain>
    </source>
</reference>
<dbReference type="EMBL" id="JAAVJF010000003">
    <property type="protein sequence ID" value="NYR15627.1"/>
    <property type="molecule type" value="Genomic_DNA"/>
</dbReference>
<feature type="domain" description="Restriction endonuclease type IV Mrr" evidence="1">
    <location>
        <begin position="55"/>
        <end position="132"/>
    </location>
</feature>
<dbReference type="Pfam" id="PF04471">
    <property type="entry name" value="Mrr_cat"/>
    <property type="match status" value="1"/>
</dbReference>
<comment type="caution">
    <text evidence="2">The sequence shown here is derived from an EMBL/GenBank/DDBJ whole genome shotgun (WGS) entry which is preliminary data.</text>
</comment>
<dbReference type="Proteomes" id="UP000554766">
    <property type="component" value="Unassembled WGS sequence"/>
</dbReference>
<evidence type="ECO:0000313" key="3">
    <source>
        <dbReference type="Proteomes" id="UP000554766"/>
    </source>
</evidence>
<keyword evidence="2" id="KW-0540">Nuclease</keyword>
<proteinExistence type="predicted"/>
<dbReference type="InterPro" id="IPR007560">
    <property type="entry name" value="Restrct_endonuc_IV_Mrr"/>
</dbReference>
<organism evidence="2 3">
    <name type="scientific">Pyrobaculum arsenaticum</name>
    <dbReference type="NCBI Taxonomy" id="121277"/>
    <lineage>
        <taxon>Archaea</taxon>
        <taxon>Thermoproteota</taxon>
        <taxon>Thermoprotei</taxon>
        <taxon>Thermoproteales</taxon>
        <taxon>Thermoproteaceae</taxon>
        <taxon>Pyrobaculum</taxon>
    </lineage>
</organism>
<dbReference type="SUPFAM" id="SSF52980">
    <property type="entry name" value="Restriction endonuclease-like"/>
    <property type="match status" value="1"/>
</dbReference>
<evidence type="ECO:0000313" key="2">
    <source>
        <dbReference type="EMBL" id="NYR15627.1"/>
    </source>
</evidence>
<dbReference type="OMA" id="RYVFSEF"/>
<dbReference type="AlphaFoldDB" id="A0A7L4PB13"/>
<dbReference type="GeneID" id="5055359"/>
<name>A0A7L4PB13_9CREN</name>
<dbReference type="GO" id="GO:0003677">
    <property type="term" value="F:DNA binding"/>
    <property type="evidence" value="ECO:0007669"/>
    <property type="project" value="InterPro"/>
</dbReference>
<dbReference type="GO" id="GO:0009307">
    <property type="term" value="P:DNA restriction-modification system"/>
    <property type="evidence" value="ECO:0007669"/>
    <property type="project" value="InterPro"/>
</dbReference>
<dbReference type="InterPro" id="IPR011335">
    <property type="entry name" value="Restrct_endonuc-II-like"/>
</dbReference>
<keyword evidence="2" id="KW-0255">Endonuclease</keyword>
<gene>
    <name evidence="2" type="ORF">HC235_06695</name>
</gene>
<accession>A0A7L4PB13</accession>